<evidence type="ECO:0000259" key="1">
    <source>
        <dbReference type="Pfam" id="PF09848"/>
    </source>
</evidence>
<keyword evidence="3" id="KW-1185">Reference proteome</keyword>
<dbReference type="AlphaFoldDB" id="A0A7Y9UUC3"/>
<proteinExistence type="predicted"/>
<evidence type="ECO:0000313" key="3">
    <source>
        <dbReference type="Proteomes" id="UP000540656"/>
    </source>
</evidence>
<name>A0A7Y9UUC3_9ACTN</name>
<protein>
    <submittedName>
        <fullName evidence="2">DUF2075 family protein</fullName>
    </submittedName>
</protein>
<organism evidence="2 3">
    <name type="scientific">Nocardioides daedukensis</name>
    <dbReference type="NCBI Taxonomy" id="634462"/>
    <lineage>
        <taxon>Bacteria</taxon>
        <taxon>Bacillati</taxon>
        <taxon>Actinomycetota</taxon>
        <taxon>Actinomycetes</taxon>
        <taxon>Propionibacteriales</taxon>
        <taxon>Nocardioidaceae</taxon>
        <taxon>Nocardioides</taxon>
    </lineage>
</organism>
<dbReference type="Proteomes" id="UP000540656">
    <property type="component" value="Unassembled WGS sequence"/>
</dbReference>
<accession>A0A7Y9UUC3</accession>
<evidence type="ECO:0000313" key="2">
    <source>
        <dbReference type="EMBL" id="NYG60524.1"/>
    </source>
</evidence>
<gene>
    <name evidence="2" type="ORF">BJ980_003447</name>
</gene>
<comment type="caution">
    <text evidence="2">The sequence shown here is derived from an EMBL/GenBank/DDBJ whole genome shotgun (WGS) entry which is preliminary data.</text>
</comment>
<dbReference type="Pfam" id="PF09848">
    <property type="entry name" value="SLFN-g3_helicase"/>
    <property type="match status" value="1"/>
</dbReference>
<dbReference type="RefSeq" id="WP_179503442.1">
    <property type="nucleotide sequence ID" value="NZ_JACCAA010000001.1"/>
</dbReference>
<reference evidence="2 3" key="1">
    <citation type="submission" date="2020-07" db="EMBL/GenBank/DDBJ databases">
        <title>Sequencing the genomes of 1000 actinobacteria strains.</title>
        <authorList>
            <person name="Klenk H.-P."/>
        </authorList>
    </citation>
    <scope>NUCLEOTIDE SEQUENCE [LARGE SCALE GENOMIC DNA]</scope>
    <source>
        <strain evidence="2 3">DSM 23819</strain>
    </source>
</reference>
<dbReference type="InterPro" id="IPR018647">
    <property type="entry name" value="SLFN_3-like_DNA/RNA_helicase"/>
</dbReference>
<feature type="domain" description="Schlafen group 3-like DNA/RNA helicase" evidence="1">
    <location>
        <begin position="17"/>
        <end position="86"/>
    </location>
</feature>
<sequence length="114" mass="12560">MACTKSPVAARASPTANALVAPGVIHTIQTYDVSYAGVIIGSDLRYDREAGKNMPRRGISFTDDEILRLVQNVHVVLLTRGMRGTYARRRQDRLGRLTPIEFETIMTTPATQTA</sequence>
<dbReference type="EMBL" id="JACCAA010000001">
    <property type="protein sequence ID" value="NYG60524.1"/>
    <property type="molecule type" value="Genomic_DNA"/>
</dbReference>